<organism evidence="3 4">
    <name type="scientific">Leeuwenhoekiella aestuarii</name>
    <dbReference type="NCBI Taxonomy" id="2249426"/>
    <lineage>
        <taxon>Bacteria</taxon>
        <taxon>Pseudomonadati</taxon>
        <taxon>Bacteroidota</taxon>
        <taxon>Flavobacteriia</taxon>
        <taxon>Flavobacteriales</taxon>
        <taxon>Flavobacteriaceae</taxon>
        <taxon>Leeuwenhoekiella</taxon>
    </lineage>
</organism>
<feature type="transmembrane region" description="Helical" evidence="1">
    <location>
        <begin position="62"/>
        <end position="85"/>
    </location>
</feature>
<keyword evidence="1" id="KW-1133">Transmembrane helix</keyword>
<accession>A0A4Q0NQU8</accession>
<reference evidence="3 4" key="1">
    <citation type="submission" date="2018-07" db="EMBL/GenBank/DDBJ databases">
        <title>Leeuwenhoekiella genomics.</title>
        <authorList>
            <person name="Tahon G."/>
            <person name="Willems A."/>
        </authorList>
    </citation>
    <scope>NUCLEOTIDE SEQUENCE [LARGE SCALE GENOMIC DNA]</scope>
    <source>
        <strain evidence="3 4">R-50232</strain>
    </source>
</reference>
<sequence>MALIAGAAMALYSIIYRNIPLEKKPSSQLASFFTFFVGSTISILIIGFSGDSGAFINSLDINALYLFLALGILATLLPTLCYAYASSVLASVTVTSLRLLTPLLAAFLAIIFLAEIPDFLFWPGALILLMGLFLIIKSK</sequence>
<evidence type="ECO:0000256" key="1">
    <source>
        <dbReference type="SAM" id="Phobius"/>
    </source>
</evidence>
<dbReference type="EMBL" id="QOVI01000011">
    <property type="protein sequence ID" value="RXG11430.1"/>
    <property type="molecule type" value="Genomic_DNA"/>
</dbReference>
<keyword evidence="1" id="KW-0812">Transmembrane</keyword>
<feature type="domain" description="EamA" evidence="2">
    <location>
        <begin position="1"/>
        <end position="136"/>
    </location>
</feature>
<feature type="transmembrane region" description="Helical" evidence="1">
    <location>
        <begin position="97"/>
        <end position="114"/>
    </location>
</feature>
<gene>
    <name evidence="3" type="ORF">DSM04_11141</name>
</gene>
<evidence type="ECO:0000313" key="3">
    <source>
        <dbReference type="EMBL" id="RXG11430.1"/>
    </source>
</evidence>
<evidence type="ECO:0000259" key="2">
    <source>
        <dbReference type="Pfam" id="PF00892"/>
    </source>
</evidence>
<dbReference type="InterPro" id="IPR000620">
    <property type="entry name" value="EamA_dom"/>
</dbReference>
<feature type="transmembrane region" description="Helical" evidence="1">
    <location>
        <begin position="29"/>
        <end position="50"/>
    </location>
</feature>
<feature type="transmembrane region" description="Helical" evidence="1">
    <location>
        <begin position="120"/>
        <end position="136"/>
    </location>
</feature>
<dbReference type="InterPro" id="IPR037185">
    <property type="entry name" value="EmrE-like"/>
</dbReference>
<dbReference type="GO" id="GO:0016020">
    <property type="term" value="C:membrane"/>
    <property type="evidence" value="ECO:0007669"/>
    <property type="project" value="InterPro"/>
</dbReference>
<dbReference type="RefSeq" id="WP_236638952.1">
    <property type="nucleotide sequence ID" value="NZ_QOVI01000011.1"/>
</dbReference>
<dbReference type="Proteomes" id="UP000289821">
    <property type="component" value="Unassembled WGS sequence"/>
</dbReference>
<proteinExistence type="predicted"/>
<dbReference type="AlphaFoldDB" id="A0A4Q0NQU8"/>
<protein>
    <submittedName>
        <fullName evidence="3">EamA-like transporter family protein</fullName>
    </submittedName>
</protein>
<name>A0A4Q0NQU8_9FLAO</name>
<keyword evidence="4" id="KW-1185">Reference proteome</keyword>
<evidence type="ECO:0000313" key="4">
    <source>
        <dbReference type="Proteomes" id="UP000289821"/>
    </source>
</evidence>
<dbReference type="SUPFAM" id="SSF103481">
    <property type="entry name" value="Multidrug resistance efflux transporter EmrE"/>
    <property type="match status" value="1"/>
</dbReference>
<comment type="caution">
    <text evidence="3">The sequence shown here is derived from an EMBL/GenBank/DDBJ whole genome shotgun (WGS) entry which is preliminary data.</text>
</comment>
<dbReference type="Pfam" id="PF00892">
    <property type="entry name" value="EamA"/>
    <property type="match status" value="1"/>
</dbReference>
<keyword evidence="1" id="KW-0472">Membrane</keyword>